<dbReference type="InterPro" id="IPR016461">
    <property type="entry name" value="COMT-like"/>
</dbReference>
<dbReference type="InterPro" id="IPR029063">
    <property type="entry name" value="SAM-dependent_MTases_sf"/>
</dbReference>
<gene>
    <name evidence="5" type="ORF">CQW23_14636</name>
</gene>
<dbReference type="Proteomes" id="UP000224567">
    <property type="component" value="Unassembled WGS sequence"/>
</dbReference>
<proteinExistence type="predicted"/>
<dbReference type="Pfam" id="PF00891">
    <property type="entry name" value="Methyltransf_2"/>
    <property type="match status" value="1"/>
</dbReference>
<dbReference type="STRING" id="33114.A0A2G2WJR2"/>
<dbReference type="EMBL" id="MLFT02000006">
    <property type="protein sequence ID" value="PHT45478.1"/>
    <property type="molecule type" value="Genomic_DNA"/>
</dbReference>
<evidence type="ECO:0000313" key="5">
    <source>
        <dbReference type="EMBL" id="PHT45478.1"/>
    </source>
</evidence>
<dbReference type="SUPFAM" id="SSF53335">
    <property type="entry name" value="S-adenosyl-L-methionine-dependent methyltransferases"/>
    <property type="match status" value="1"/>
</dbReference>
<comment type="caution">
    <text evidence="5">The sequence shown here is derived from an EMBL/GenBank/DDBJ whole genome shotgun (WGS) entry which is preliminary data.</text>
</comment>
<dbReference type="Gene3D" id="3.40.50.150">
    <property type="entry name" value="Vaccinia Virus protein VP39"/>
    <property type="match status" value="2"/>
</dbReference>
<evidence type="ECO:0000256" key="1">
    <source>
        <dbReference type="ARBA" id="ARBA00022603"/>
    </source>
</evidence>
<dbReference type="PROSITE" id="PS51683">
    <property type="entry name" value="SAM_OMT_II"/>
    <property type="match status" value="1"/>
</dbReference>
<dbReference type="PANTHER" id="PTHR11746">
    <property type="entry name" value="O-METHYLTRANSFERASE"/>
    <property type="match status" value="1"/>
</dbReference>
<dbReference type="InterPro" id="IPR001077">
    <property type="entry name" value="COMT_C"/>
</dbReference>
<accession>A0A2G2WJR2</accession>
<keyword evidence="3" id="KW-0949">S-adenosyl-L-methionine</keyword>
<keyword evidence="1" id="KW-0489">Methyltransferase</keyword>
<evidence type="ECO:0000313" key="6">
    <source>
        <dbReference type="Proteomes" id="UP000224567"/>
    </source>
</evidence>
<evidence type="ECO:0000259" key="4">
    <source>
        <dbReference type="Pfam" id="PF00891"/>
    </source>
</evidence>
<dbReference type="OrthoDB" id="2410195at2759"/>
<feature type="domain" description="O-methyltransferase C-terminal" evidence="4">
    <location>
        <begin position="2"/>
        <end position="87"/>
    </location>
</feature>
<dbReference type="GO" id="GO:0032259">
    <property type="term" value="P:methylation"/>
    <property type="evidence" value="ECO:0007669"/>
    <property type="project" value="UniProtKB-KW"/>
</dbReference>
<organism evidence="5 6">
    <name type="scientific">Capsicum baccatum</name>
    <name type="common">Peruvian pepper</name>
    <dbReference type="NCBI Taxonomy" id="33114"/>
    <lineage>
        <taxon>Eukaryota</taxon>
        <taxon>Viridiplantae</taxon>
        <taxon>Streptophyta</taxon>
        <taxon>Embryophyta</taxon>
        <taxon>Tracheophyta</taxon>
        <taxon>Spermatophyta</taxon>
        <taxon>Magnoliopsida</taxon>
        <taxon>eudicotyledons</taxon>
        <taxon>Gunneridae</taxon>
        <taxon>Pentapetalae</taxon>
        <taxon>asterids</taxon>
        <taxon>lamiids</taxon>
        <taxon>Solanales</taxon>
        <taxon>Solanaceae</taxon>
        <taxon>Solanoideae</taxon>
        <taxon>Capsiceae</taxon>
        <taxon>Capsicum</taxon>
    </lineage>
</organism>
<protein>
    <recommendedName>
        <fullName evidence="4">O-methyltransferase C-terminal domain-containing protein</fullName>
    </recommendedName>
</protein>
<name>A0A2G2WJR2_CAPBA</name>
<reference evidence="5 6" key="1">
    <citation type="journal article" date="2017" name="Genome Biol.">
        <title>New reference genome sequences of hot pepper reveal the massive evolution of plant disease-resistance genes by retroduplication.</title>
        <authorList>
            <person name="Kim S."/>
            <person name="Park J."/>
            <person name="Yeom S.I."/>
            <person name="Kim Y.M."/>
            <person name="Seo E."/>
            <person name="Kim K.T."/>
            <person name="Kim M.S."/>
            <person name="Lee J.M."/>
            <person name="Cheong K."/>
            <person name="Shin H.S."/>
            <person name="Kim S.B."/>
            <person name="Han K."/>
            <person name="Lee J."/>
            <person name="Park M."/>
            <person name="Lee H.A."/>
            <person name="Lee H.Y."/>
            <person name="Lee Y."/>
            <person name="Oh S."/>
            <person name="Lee J.H."/>
            <person name="Choi E."/>
            <person name="Choi E."/>
            <person name="Lee S.E."/>
            <person name="Jeon J."/>
            <person name="Kim H."/>
            <person name="Choi G."/>
            <person name="Song H."/>
            <person name="Lee J."/>
            <person name="Lee S.C."/>
            <person name="Kwon J.K."/>
            <person name="Lee H.Y."/>
            <person name="Koo N."/>
            <person name="Hong Y."/>
            <person name="Kim R.W."/>
            <person name="Kang W.H."/>
            <person name="Huh J.H."/>
            <person name="Kang B.C."/>
            <person name="Yang T.J."/>
            <person name="Lee Y.H."/>
            <person name="Bennetzen J.L."/>
            <person name="Choi D."/>
        </authorList>
    </citation>
    <scope>NUCLEOTIDE SEQUENCE [LARGE SCALE GENOMIC DNA]</scope>
    <source>
        <strain evidence="6">cv. PBC81</strain>
    </source>
</reference>
<keyword evidence="6" id="KW-1185">Reference proteome</keyword>
<keyword evidence="2" id="KW-0808">Transferase</keyword>
<sequence length="128" mass="14270">MESDALLVESIMIEHWKRVFEGLKSLVDVGGGNGIVTKAIVNAFLQINYTIFELPHVIEGVEGCKNLAYVGGDMFKSIPYANAILLKERNAQEWTKLFSDADFSDYKILPILGLRSVIEVNPKILSCH</sequence>
<dbReference type="GO" id="GO:0008171">
    <property type="term" value="F:O-methyltransferase activity"/>
    <property type="evidence" value="ECO:0007669"/>
    <property type="project" value="InterPro"/>
</dbReference>
<dbReference type="AlphaFoldDB" id="A0A2G2WJR2"/>
<evidence type="ECO:0000256" key="3">
    <source>
        <dbReference type="ARBA" id="ARBA00022691"/>
    </source>
</evidence>
<evidence type="ECO:0000256" key="2">
    <source>
        <dbReference type="ARBA" id="ARBA00022679"/>
    </source>
</evidence>
<reference evidence="6" key="2">
    <citation type="journal article" date="2017" name="J. Anim. Genet.">
        <title>Multiple reference genome sequences of hot pepper reveal the massive evolution of plant disease resistance genes by retroduplication.</title>
        <authorList>
            <person name="Kim S."/>
            <person name="Park J."/>
            <person name="Yeom S.-I."/>
            <person name="Kim Y.-M."/>
            <person name="Seo E."/>
            <person name="Kim K.-T."/>
            <person name="Kim M.-S."/>
            <person name="Lee J.M."/>
            <person name="Cheong K."/>
            <person name="Shin H.-S."/>
            <person name="Kim S.-B."/>
            <person name="Han K."/>
            <person name="Lee J."/>
            <person name="Park M."/>
            <person name="Lee H.-A."/>
            <person name="Lee H.-Y."/>
            <person name="Lee Y."/>
            <person name="Oh S."/>
            <person name="Lee J.H."/>
            <person name="Choi E."/>
            <person name="Choi E."/>
            <person name="Lee S.E."/>
            <person name="Jeon J."/>
            <person name="Kim H."/>
            <person name="Choi G."/>
            <person name="Song H."/>
            <person name="Lee J."/>
            <person name="Lee S.-C."/>
            <person name="Kwon J.-K."/>
            <person name="Lee H.-Y."/>
            <person name="Koo N."/>
            <person name="Hong Y."/>
            <person name="Kim R.W."/>
            <person name="Kang W.-H."/>
            <person name="Huh J.H."/>
            <person name="Kang B.-C."/>
            <person name="Yang T.-J."/>
            <person name="Lee Y.-H."/>
            <person name="Bennetzen J.L."/>
            <person name="Choi D."/>
        </authorList>
    </citation>
    <scope>NUCLEOTIDE SEQUENCE [LARGE SCALE GENOMIC DNA]</scope>
    <source>
        <strain evidence="6">cv. PBC81</strain>
    </source>
</reference>